<dbReference type="PROSITE" id="PS51371">
    <property type="entry name" value="CBS"/>
    <property type="match status" value="2"/>
</dbReference>
<dbReference type="InterPro" id="IPR000644">
    <property type="entry name" value="CBS_dom"/>
</dbReference>
<feature type="domain" description="CBS" evidence="3">
    <location>
        <begin position="75"/>
        <end position="131"/>
    </location>
</feature>
<evidence type="ECO:0000256" key="1">
    <source>
        <dbReference type="ARBA" id="ARBA00023122"/>
    </source>
</evidence>
<dbReference type="InterPro" id="IPR051257">
    <property type="entry name" value="Diverse_CBS-Domain"/>
</dbReference>
<evidence type="ECO:0000313" key="4">
    <source>
        <dbReference type="EMBL" id="MBW0143827.1"/>
    </source>
</evidence>
<reference evidence="4 5" key="1">
    <citation type="submission" date="2021-07" db="EMBL/GenBank/DDBJ databases">
        <title>The draft genome sequence of Sphingomicrobium sp. B8.</title>
        <authorList>
            <person name="Mu L."/>
        </authorList>
    </citation>
    <scope>NUCLEOTIDE SEQUENCE [LARGE SCALE GENOMIC DNA]</scope>
    <source>
        <strain evidence="4 5">B8</strain>
    </source>
</reference>
<keyword evidence="1 2" id="KW-0129">CBS domain</keyword>
<feature type="domain" description="CBS" evidence="3">
    <location>
        <begin position="7"/>
        <end position="66"/>
    </location>
</feature>
<dbReference type="CDD" id="cd04623">
    <property type="entry name" value="CBS_pair_bac_euk"/>
    <property type="match status" value="1"/>
</dbReference>
<evidence type="ECO:0000259" key="3">
    <source>
        <dbReference type="PROSITE" id="PS51371"/>
    </source>
</evidence>
<sequence length="142" mass="15155">MTIAAILDKKGRDVVTVASTSSVKEVVTLLADRKIGAVVVLDHGGEIAGILSERDVIANICREDDLLGCTAARIMSSPAVTVSSENQVLPALALMSRRKIRHLPVVDDGELVGIVSIGDLVQYRIDNMAAEAEAMREYIQAV</sequence>
<name>A0ABS6V3P7_9SPHN</name>
<dbReference type="RefSeq" id="WP_218631883.1">
    <property type="nucleotide sequence ID" value="NZ_JAHVAH010000001.1"/>
</dbReference>
<dbReference type="Proteomes" id="UP000698028">
    <property type="component" value="Unassembled WGS sequence"/>
</dbReference>
<dbReference type="Pfam" id="PF00571">
    <property type="entry name" value="CBS"/>
    <property type="match status" value="2"/>
</dbReference>
<protein>
    <submittedName>
        <fullName evidence="4">CBS domain-containing protein</fullName>
    </submittedName>
</protein>
<accession>A0ABS6V3P7</accession>
<comment type="caution">
    <text evidence="4">The sequence shown here is derived from an EMBL/GenBank/DDBJ whole genome shotgun (WGS) entry which is preliminary data.</text>
</comment>
<keyword evidence="5" id="KW-1185">Reference proteome</keyword>
<dbReference type="PANTHER" id="PTHR43080:SF2">
    <property type="entry name" value="CBS DOMAIN-CONTAINING PROTEIN"/>
    <property type="match status" value="1"/>
</dbReference>
<dbReference type="SMART" id="SM00116">
    <property type="entry name" value="CBS"/>
    <property type="match status" value="2"/>
</dbReference>
<proteinExistence type="predicted"/>
<organism evidence="4 5">
    <name type="scientific">Sphingomicrobium clamense</name>
    <dbReference type="NCBI Taxonomy" id="2851013"/>
    <lineage>
        <taxon>Bacteria</taxon>
        <taxon>Pseudomonadati</taxon>
        <taxon>Pseudomonadota</taxon>
        <taxon>Alphaproteobacteria</taxon>
        <taxon>Sphingomonadales</taxon>
        <taxon>Sphingomonadaceae</taxon>
        <taxon>Sphingomicrobium</taxon>
    </lineage>
</organism>
<evidence type="ECO:0000313" key="5">
    <source>
        <dbReference type="Proteomes" id="UP000698028"/>
    </source>
</evidence>
<dbReference type="InterPro" id="IPR044725">
    <property type="entry name" value="CBSX3_CBS_dom"/>
</dbReference>
<dbReference type="EMBL" id="JAHVAH010000001">
    <property type="protein sequence ID" value="MBW0143827.1"/>
    <property type="molecule type" value="Genomic_DNA"/>
</dbReference>
<evidence type="ECO:0000256" key="2">
    <source>
        <dbReference type="PROSITE-ProRule" id="PRU00703"/>
    </source>
</evidence>
<gene>
    <name evidence="4" type="ORF">KTQ36_00785</name>
</gene>
<dbReference type="PANTHER" id="PTHR43080">
    <property type="entry name" value="CBS DOMAIN-CONTAINING PROTEIN CBSX3, MITOCHONDRIAL"/>
    <property type="match status" value="1"/>
</dbReference>